<dbReference type="Pfam" id="PF02854">
    <property type="entry name" value="MIF4G"/>
    <property type="match status" value="1"/>
</dbReference>
<dbReference type="GO" id="GO:0006446">
    <property type="term" value="P:regulation of translational initiation"/>
    <property type="evidence" value="ECO:0007669"/>
    <property type="project" value="TreeGrafter"/>
</dbReference>
<dbReference type="FunFam" id="1.25.40.180:FF:000016">
    <property type="entry name" value="polyadenylate-binding protein-interacting protein 1 isoform X1"/>
    <property type="match status" value="1"/>
</dbReference>
<feature type="compositionally biased region" description="Basic and acidic residues" evidence="5">
    <location>
        <begin position="102"/>
        <end position="122"/>
    </location>
</feature>
<dbReference type="PANTHER" id="PTHR23254">
    <property type="entry name" value="EIF4G DOMAIN PROTEIN"/>
    <property type="match status" value="1"/>
</dbReference>
<feature type="region of interest" description="Disordered" evidence="5">
    <location>
        <begin position="467"/>
        <end position="486"/>
    </location>
</feature>
<dbReference type="OrthoDB" id="8171816at2759"/>
<gene>
    <name evidence="7" type="primary">PAIP1</name>
    <name evidence="7" type="ORF">BLAG_LOCUS6684</name>
</gene>
<reference evidence="7" key="1">
    <citation type="submission" date="2022-01" db="EMBL/GenBank/DDBJ databases">
        <authorList>
            <person name="Braso-Vives M."/>
        </authorList>
    </citation>
    <scope>NUCLEOTIDE SEQUENCE</scope>
</reference>
<comment type="subcellular location">
    <subcellularLocation>
        <location evidence="1">Cytoplasm</location>
    </subcellularLocation>
</comment>
<evidence type="ECO:0000256" key="4">
    <source>
        <dbReference type="ARBA" id="ARBA00074029"/>
    </source>
</evidence>
<dbReference type="GO" id="GO:0003723">
    <property type="term" value="F:RNA binding"/>
    <property type="evidence" value="ECO:0007669"/>
    <property type="project" value="InterPro"/>
</dbReference>
<dbReference type="InterPro" id="IPR051367">
    <property type="entry name" value="mRNA_TranslReg/HistoneTransl"/>
</dbReference>
<dbReference type="EMBL" id="OV696698">
    <property type="protein sequence ID" value="CAH1243889.1"/>
    <property type="molecule type" value="Genomic_DNA"/>
</dbReference>
<evidence type="ECO:0000313" key="8">
    <source>
        <dbReference type="Proteomes" id="UP000838412"/>
    </source>
</evidence>
<evidence type="ECO:0000256" key="2">
    <source>
        <dbReference type="ARBA" id="ARBA00022490"/>
    </source>
</evidence>
<feature type="compositionally biased region" description="Polar residues" evidence="5">
    <location>
        <begin position="467"/>
        <end position="480"/>
    </location>
</feature>
<dbReference type="AlphaFoldDB" id="A0A8K0ECP9"/>
<dbReference type="GO" id="GO:0008494">
    <property type="term" value="F:translation activator activity"/>
    <property type="evidence" value="ECO:0007669"/>
    <property type="project" value="TreeGrafter"/>
</dbReference>
<accession>A0A8K0ECP9</accession>
<keyword evidence="3" id="KW-0810">Translation regulation</keyword>
<name>A0A8K0ECP9_BRALA</name>
<evidence type="ECO:0000256" key="1">
    <source>
        <dbReference type="ARBA" id="ARBA00004496"/>
    </source>
</evidence>
<dbReference type="SMART" id="SM00543">
    <property type="entry name" value="MIF4G"/>
    <property type="match status" value="1"/>
</dbReference>
<feature type="compositionally biased region" description="Gly residues" evidence="5">
    <location>
        <begin position="48"/>
        <end position="60"/>
    </location>
</feature>
<feature type="region of interest" description="Disordered" evidence="5">
    <location>
        <begin position="31"/>
        <end position="135"/>
    </location>
</feature>
<feature type="domain" description="MIF4G" evidence="6">
    <location>
        <begin position="165"/>
        <end position="388"/>
    </location>
</feature>
<keyword evidence="2" id="KW-0963">Cytoplasm</keyword>
<dbReference type="SUPFAM" id="SSF48371">
    <property type="entry name" value="ARM repeat"/>
    <property type="match status" value="1"/>
</dbReference>
<dbReference type="Gene3D" id="1.25.40.180">
    <property type="match status" value="1"/>
</dbReference>
<protein>
    <recommendedName>
        <fullName evidence="4">Polyadenylate-binding protein-interacting protein 1</fullName>
    </recommendedName>
</protein>
<evidence type="ECO:0000256" key="3">
    <source>
        <dbReference type="ARBA" id="ARBA00022845"/>
    </source>
</evidence>
<organism evidence="7 8">
    <name type="scientific">Branchiostoma lanceolatum</name>
    <name type="common">Common lancelet</name>
    <name type="synonym">Amphioxus lanceolatum</name>
    <dbReference type="NCBI Taxonomy" id="7740"/>
    <lineage>
        <taxon>Eukaryota</taxon>
        <taxon>Metazoa</taxon>
        <taxon>Chordata</taxon>
        <taxon>Cephalochordata</taxon>
        <taxon>Leptocardii</taxon>
        <taxon>Amphioxiformes</taxon>
        <taxon>Branchiostomatidae</taxon>
        <taxon>Branchiostoma</taxon>
    </lineage>
</organism>
<sequence length="566" mass="63566">MLRFVHPILACFHGFLVFYFFKARRRAMSSEDLKASGDSASVGRGRGRGVYKGPRGGGAVGFLDRRYNSSPSVNSPDLAAKDGGKTGTPEKPQLRRPFPQTIRDHRIKTDDDVDSTDSRSTDTDDTSISSDKIPATSSKLSVHAAEFVPRPVVRRRGSSSDMNAIEHLKVTIVQLTDNPGDFHDLLGPLSDTLNAWVSDGNTVLEIVDTIYEQACEQPNFRYTGAVLCDHLSHHLTVSSETGNFRQHLLKHCHEEFEQREAAVQDRTRLHRLERYTLFMAELFLALKIHVNGKQQRMVILRKALRDLINTLLDHPSDSTLRCAAQALKLTGGAFEDYLDLKEENVEESKKEMDGIFSKLKKNAAERRSDISKNVLLLVVTVVELRAKNWNKEESAPAAEAALPSHLQTLEPVYFGKDGKPIGPTDTGEYYIKRVQLYCRPIGPTDTLHPGPPCPPTYKHWNLSTSGRMASPSDPQTQHSGRVQQQRTTMVTTGPVTLETTMIQTGRMSTTMVHTHPLSWRTEVKWTMKLRWPLRISSETVNNYNSPTTNKKLRPCHSHYLLVDMSS</sequence>
<dbReference type="Proteomes" id="UP000838412">
    <property type="component" value="Chromosome 13"/>
</dbReference>
<dbReference type="GO" id="GO:0005737">
    <property type="term" value="C:cytoplasm"/>
    <property type="evidence" value="ECO:0007669"/>
    <property type="project" value="UniProtKB-SubCell"/>
</dbReference>
<evidence type="ECO:0000259" key="6">
    <source>
        <dbReference type="SMART" id="SM00543"/>
    </source>
</evidence>
<evidence type="ECO:0000256" key="5">
    <source>
        <dbReference type="SAM" id="MobiDB-lite"/>
    </source>
</evidence>
<keyword evidence="8" id="KW-1185">Reference proteome</keyword>
<evidence type="ECO:0000313" key="7">
    <source>
        <dbReference type="EMBL" id="CAH1243889.1"/>
    </source>
</evidence>
<dbReference type="PANTHER" id="PTHR23254:SF15">
    <property type="entry name" value="POLYADENYLATE-BINDING PROTEIN-INTERACTING PROTEIN 1"/>
    <property type="match status" value="1"/>
</dbReference>
<dbReference type="InterPro" id="IPR003890">
    <property type="entry name" value="MIF4G-like_typ-3"/>
</dbReference>
<dbReference type="InterPro" id="IPR016024">
    <property type="entry name" value="ARM-type_fold"/>
</dbReference>
<proteinExistence type="predicted"/>